<dbReference type="AlphaFoldDB" id="A0A7K0KJ25"/>
<evidence type="ECO:0000313" key="1">
    <source>
        <dbReference type="EMBL" id="MST85937.1"/>
    </source>
</evidence>
<dbReference type="RefSeq" id="WP_154535536.1">
    <property type="nucleotide sequence ID" value="NZ_VUNG01000064.1"/>
</dbReference>
<dbReference type="InterPro" id="IPR053842">
    <property type="entry name" value="NikA-like"/>
</dbReference>
<proteinExistence type="predicted"/>
<dbReference type="Proteomes" id="UP000438914">
    <property type="component" value="Unassembled WGS sequence"/>
</dbReference>
<gene>
    <name evidence="1" type="primary">mobC</name>
    <name evidence="1" type="ORF">FYJ73_14905</name>
</gene>
<sequence>MPDNKNIIKKKWFMTPNKKRRDPNNKRDIRIKISLSEKDKNLLQGKADKAGLPLAEYIYWVVMGKELVVHDLQFSETLRRISSISNNLNQIANRMNLFSTKTGDKENLYEIINMLYDLMTEEFQHLKTDKEK</sequence>
<evidence type="ECO:0000313" key="2">
    <source>
        <dbReference type="Proteomes" id="UP000438914"/>
    </source>
</evidence>
<dbReference type="Pfam" id="PF21983">
    <property type="entry name" value="NikA-like"/>
    <property type="match status" value="1"/>
</dbReference>
<reference evidence="1 2" key="1">
    <citation type="submission" date="2019-08" db="EMBL/GenBank/DDBJ databases">
        <title>In-depth cultivation of the pig gut microbiome towards novel bacterial diversity and tailored functional studies.</title>
        <authorList>
            <person name="Wylensek D."/>
            <person name="Hitch T.C.A."/>
            <person name="Clavel T."/>
        </authorList>
    </citation>
    <scope>NUCLEOTIDE SEQUENCE [LARGE SCALE GENOMIC DNA]</scope>
    <source>
        <strain evidence="1 2">LKV-178-WT-2A</strain>
    </source>
</reference>
<organism evidence="1 2">
    <name type="scientific">Hallella mizrahii</name>
    <dbReference type="NCBI Taxonomy" id="2606637"/>
    <lineage>
        <taxon>Bacteria</taxon>
        <taxon>Pseudomonadati</taxon>
        <taxon>Bacteroidota</taxon>
        <taxon>Bacteroidia</taxon>
        <taxon>Bacteroidales</taxon>
        <taxon>Prevotellaceae</taxon>
        <taxon>Hallella</taxon>
    </lineage>
</organism>
<keyword evidence="2" id="KW-1185">Reference proteome</keyword>
<comment type="caution">
    <text evidence="1">The sequence shown here is derived from an EMBL/GenBank/DDBJ whole genome shotgun (WGS) entry which is preliminary data.</text>
</comment>
<accession>A0A7K0KJ25</accession>
<name>A0A7K0KJ25_9BACT</name>
<dbReference type="EMBL" id="VUNG01000064">
    <property type="protein sequence ID" value="MST85937.1"/>
    <property type="molecule type" value="Genomic_DNA"/>
</dbReference>
<protein>
    <submittedName>
        <fullName evidence="1">Plasmid mobilization relaxosome protein MobC</fullName>
    </submittedName>
</protein>